<protein>
    <submittedName>
        <fullName evidence="1">Uncharacterized protein</fullName>
    </submittedName>
</protein>
<dbReference type="EMBL" id="CAJZBQ010000021">
    <property type="protein sequence ID" value="CAG9318678.1"/>
    <property type="molecule type" value="Genomic_DNA"/>
</dbReference>
<comment type="caution">
    <text evidence="1">The sequence shown here is derived from an EMBL/GenBank/DDBJ whole genome shotgun (WGS) entry which is preliminary data.</text>
</comment>
<accession>A0AAU9IYG7</accession>
<dbReference type="InterPro" id="IPR010736">
    <property type="entry name" value="SHIPPO-rpt"/>
</dbReference>
<evidence type="ECO:0000313" key="2">
    <source>
        <dbReference type="Proteomes" id="UP001162131"/>
    </source>
</evidence>
<dbReference type="Pfam" id="PF07004">
    <property type="entry name" value="SHIPPO-rpt"/>
    <property type="match status" value="1"/>
</dbReference>
<reference evidence="1" key="1">
    <citation type="submission" date="2021-09" db="EMBL/GenBank/DDBJ databases">
        <authorList>
            <consortium name="AG Swart"/>
            <person name="Singh M."/>
            <person name="Singh A."/>
            <person name="Seah K."/>
            <person name="Emmerich C."/>
        </authorList>
    </citation>
    <scope>NUCLEOTIDE SEQUENCE</scope>
    <source>
        <strain evidence="1">ATCC30299</strain>
    </source>
</reference>
<name>A0AAU9IYG7_9CILI</name>
<dbReference type="AlphaFoldDB" id="A0AAU9IYG7"/>
<evidence type="ECO:0000313" key="1">
    <source>
        <dbReference type="EMBL" id="CAG9318678.1"/>
    </source>
</evidence>
<gene>
    <name evidence="1" type="ORF">BSTOLATCC_MIC22048</name>
</gene>
<keyword evidence="2" id="KW-1185">Reference proteome</keyword>
<dbReference type="Proteomes" id="UP001162131">
    <property type="component" value="Unassembled WGS sequence"/>
</dbReference>
<organism evidence="1 2">
    <name type="scientific">Blepharisma stoltei</name>
    <dbReference type="NCBI Taxonomy" id="1481888"/>
    <lineage>
        <taxon>Eukaryota</taxon>
        <taxon>Sar</taxon>
        <taxon>Alveolata</taxon>
        <taxon>Ciliophora</taxon>
        <taxon>Postciliodesmatophora</taxon>
        <taxon>Heterotrichea</taxon>
        <taxon>Heterotrichida</taxon>
        <taxon>Blepharismidae</taxon>
        <taxon>Blepharisma</taxon>
    </lineage>
</organism>
<proteinExistence type="predicted"/>
<sequence>MSLSSRINEKICGFQYLQNSLKVLEVDGHLDVLHNVFGNIYRSKENRKEEFKESLKIIVNNLIDILWKESPRNEDEMYQTPSPKINEISKSRSTTAFNTERSTYRQVYSAKSPASCRKSPLDHFDIVVPSESRTPKLLQQRNSSPLANQNNSFQLISDFGYQPGAVTFCKADRKLNEVKTLTPGPGAYETKQLNRSPSALMPRAIRRADNKTPTPSPGDYNPLVRFLSKRL</sequence>